<comment type="similarity">
    <text evidence="1">Belongs to the type-I restriction system S methylase family.</text>
</comment>
<keyword evidence="3" id="KW-0238">DNA-binding</keyword>
<comment type="caution">
    <text evidence="5">The sequence shown here is derived from an EMBL/GenBank/DDBJ whole genome shotgun (WGS) entry which is preliminary data.</text>
</comment>
<evidence type="ECO:0000259" key="4">
    <source>
        <dbReference type="Pfam" id="PF01420"/>
    </source>
</evidence>
<keyword evidence="6" id="KW-1185">Reference proteome</keyword>
<gene>
    <name evidence="5" type="ORF">EDC42_1198</name>
</gene>
<dbReference type="InterPro" id="IPR000055">
    <property type="entry name" value="Restrct_endonuc_typeI_TRD"/>
</dbReference>
<dbReference type="Gene3D" id="1.10.287.1120">
    <property type="entry name" value="Bipartite methylase S protein"/>
    <property type="match status" value="1"/>
</dbReference>
<dbReference type="Proteomes" id="UP000271783">
    <property type="component" value="Unassembled WGS sequence"/>
</dbReference>
<dbReference type="RefSeq" id="WP_069575521.1">
    <property type="nucleotide sequence ID" value="NZ_RKRG01000002.1"/>
</dbReference>
<feature type="domain" description="Type I restriction modification DNA specificity" evidence="4">
    <location>
        <begin position="5"/>
        <end position="194"/>
    </location>
</feature>
<dbReference type="PANTHER" id="PTHR30408:SF12">
    <property type="entry name" value="TYPE I RESTRICTION ENZYME MJAVIII SPECIFICITY SUBUNIT"/>
    <property type="match status" value="1"/>
</dbReference>
<keyword evidence="2" id="KW-0680">Restriction system</keyword>
<proteinExistence type="inferred from homology"/>
<name>A0A3N5B3I5_9EURY</name>
<reference evidence="5 6" key="1">
    <citation type="submission" date="2018-11" db="EMBL/GenBank/DDBJ databases">
        <title>Genomic Encyclopedia of Type Strains, Phase IV (KMG-IV): sequencing the most valuable type-strain genomes for metagenomic binning, comparative biology and taxonomic classification.</title>
        <authorList>
            <person name="Goeker M."/>
        </authorList>
    </citation>
    <scope>NUCLEOTIDE SEQUENCE [LARGE SCALE GENOMIC DNA]</scope>
    <source>
        <strain evidence="5 6">DSM 11977</strain>
    </source>
</reference>
<dbReference type="PANTHER" id="PTHR30408">
    <property type="entry name" value="TYPE-1 RESTRICTION ENZYME ECOKI SPECIFICITY PROTEIN"/>
    <property type="match status" value="1"/>
</dbReference>
<accession>A0A3N5B3I5</accession>
<dbReference type="AlphaFoldDB" id="A0A3N5B3I5"/>
<dbReference type="GO" id="GO:0009307">
    <property type="term" value="P:DNA restriction-modification system"/>
    <property type="evidence" value="ECO:0007669"/>
    <property type="project" value="UniProtKB-KW"/>
</dbReference>
<evidence type="ECO:0000256" key="3">
    <source>
        <dbReference type="ARBA" id="ARBA00023125"/>
    </source>
</evidence>
<protein>
    <submittedName>
        <fullName evidence="5">Type I restriction enzyme S subunit</fullName>
    </submittedName>
</protein>
<evidence type="ECO:0000313" key="5">
    <source>
        <dbReference type="EMBL" id="RPF51857.1"/>
    </source>
</evidence>
<dbReference type="Pfam" id="PF01420">
    <property type="entry name" value="Methylase_S"/>
    <property type="match status" value="2"/>
</dbReference>
<sequence length="386" mass="44769">MEFTDNWQTYKLGDILTFYSTNSFSREKLNYEFGNVKNIHYGDIHTKYPTIVSLQNNKDVPFINEDIDLSKFNEDQYLQDGDLIIVDASEDYDDIGKAIEVMNVNDEKFLAGLHTILARDEKNITVNGFKADLFSTNTLKTKIKVIANGISVLGISKKNISKLEVKIPSKREQQEIVSFINTIDRKIELLEEKHQYYQDFKKYLMQQIFTQNLRFDFDKEWENIRLKDFLKSSSSSLSLNDLEENHGEYGLYGATGIVKLINFYEKTEPYLSIVKDGAGVGRIFLCEPNTSIVGTMQYLTPKEGVDLEFSYYLLNTIEFRKYVVGSTIPHIYFKDYSKEKLLVPQIEEQQEIASILSNIDNKLNLIQDRINHMGQFKKGLLQQMFV</sequence>
<dbReference type="GO" id="GO:0003677">
    <property type="term" value="F:DNA binding"/>
    <property type="evidence" value="ECO:0007669"/>
    <property type="project" value="UniProtKB-KW"/>
</dbReference>
<dbReference type="EMBL" id="RKRG01000002">
    <property type="protein sequence ID" value="RPF51857.1"/>
    <property type="molecule type" value="Genomic_DNA"/>
</dbReference>
<evidence type="ECO:0000256" key="2">
    <source>
        <dbReference type="ARBA" id="ARBA00022747"/>
    </source>
</evidence>
<dbReference type="SUPFAM" id="SSF116734">
    <property type="entry name" value="DNA methylase specificity domain"/>
    <property type="match status" value="2"/>
</dbReference>
<dbReference type="InterPro" id="IPR044946">
    <property type="entry name" value="Restrct_endonuc_typeI_TRD_sf"/>
</dbReference>
<dbReference type="InterPro" id="IPR052021">
    <property type="entry name" value="Type-I_RS_S_subunit"/>
</dbReference>
<feature type="domain" description="Type I restriction modification DNA specificity" evidence="4">
    <location>
        <begin position="219"/>
        <end position="371"/>
    </location>
</feature>
<evidence type="ECO:0000313" key="6">
    <source>
        <dbReference type="Proteomes" id="UP000271783"/>
    </source>
</evidence>
<dbReference type="Gene3D" id="3.90.220.20">
    <property type="entry name" value="DNA methylase specificity domains"/>
    <property type="match status" value="2"/>
</dbReference>
<evidence type="ECO:0000256" key="1">
    <source>
        <dbReference type="ARBA" id="ARBA00010923"/>
    </source>
</evidence>
<organism evidence="5 6">
    <name type="scientific">Methanobrevibacter gottschalkii DSM 11977</name>
    <dbReference type="NCBI Taxonomy" id="1122229"/>
    <lineage>
        <taxon>Archaea</taxon>
        <taxon>Methanobacteriati</taxon>
        <taxon>Methanobacteriota</taxon>
        <taxon>Methanomada group</taxon>
        <taxon>Methanobacteria</taxon>
        <taxon>Methanobacteriales</taxon>
        <taxon>Methanobacteriaceae</taxon>
        <taxon>Methanobrevibacter</taxon>
    </lineage>
</organism>